<dbReference type="InterPro" id="IPR036397">
    <property type="entry name" value="RNaseH_sf"/>
</dbReference>
<reference evidence="2 3" key="1">
    <citation type="journal article" date="2018" name="Front. Plant Sci.">
        <title>Red Clover (Trifolium pratense) and Zigzag Clover (T. medium) - A Picture of Genomic Similarities and Differences.</title>
        <authorList>
            <person name="Dluhosova J."/>
            <person name="Istvanek J."/>
            <person name="Nedelnik J."/>
            <person name="Repkova J."/>
        </authorList>
    </citation>
    <scope>NUCLEOTIDE SEQUENCE [LARGE SCALE GENOMIC DNA]</scope>
    <source>
        <strain evidence="3">cv. 10/8</strain>
        <tissue evidence="2">Leaf</tissue>
    </source>
</reference>
<dbReference type="InterPro" id="IPR044730">
    <property type="entry name" value="RNase_H-like_dom_plant"/>
</dbReference>
<dbReference type="GO" id="GO:0003676">
    <property type="term" value="F:nucleic acid binding"/>
    <property type="evidence" value="ECO:0007669"/>
    <property type="project" value="InterPro"/>
</dbReference>
<keyword evidence="3" id="KW-1185">Reference proteome</keyword>
<evidence type="ECO:0000259" key="1">
    <source>
        <dbReference type="Pfam" id="PF13456"/>
    </source>
</evidence>
<dbReference type="InterPro" id="IPR052929">
    <property type="entry name" value="RNase_H-like_EbsB-rel"/>
</dbReference>
<dbReference type="InterPro" id="IPR012337">
    <property type="entry name" value="RNaseH-like_sf"/>
</dbReference>
<comment type="caution">
    <text evidence="2">The sequence shown here is derived from an EMBL/GenBank/DDBJ whole genome shotgun (WGS) entry which is preliminary data.</text>
</comment>
<protein>
    <submittedName>
        <fullName evidence="2">Cytochrome P450</fullName>
    </submittedName>
</protein>
<dbReference type="PANTHER" id="PTHR47074:SF48">
    <property type="entry name" value="POLYNUCLEOTIDYL TRANSFERASE, RIBONUCLEASE H-LIKE SUPERFAMILY PROTEIN"/>
    <property type="match status" value="1"/>
</dbReference>
<evidence type="ECO:0000313" key="3">
    <source>
        <dbReference type="Proteomes" id="UP000265520"/>
    </source>
</evidence>
<dbReference type="Pfam" id="PF13456">
    <property type="entry name" value="RVT_3"/>
    <property type="match status" value="1"/>
</dbReference>
<dbReference type="EMBL" id="LXQA010054569">
    <property type="protein sequence ID" value="MCI04184.1"/>
    <property type="molecule type" value="Genomic_DNA"/>
</dbReference>
<dbReference type="InterPro" id="IPR002156">
    <property type="entry name" value="RNaseH_domain"/>
</dbReference>
<evidence type="ECO:0000313" key="2">
    <source>
        <dbReference type="EMBL" id="MCI04184.1"/>
    </source>
</evidence>
<organism evidence="2 3">
    <name type="scientific">Trifolium medium</name>
    <dbReference type="NCBI Taxonomy" id="97028"/>
    <lineage>
        <taxon>Eukaryota</taxon>
        <taxon>Viridiplantae</taxon>
        <taxon>Streptophyta</taxon>
        <taxon>Embryophyta</taxon>
        <taxon>Tracheophyta</taxon>
        <taxon>Spermatophyta</taxon>
        <taxon>Magnoliopsida</taxon>
        <taxon>eudicotyledons</taxon>
        <taxon>Gunneridae</taxon>
        <taxon>Pentapetalae</taxon>
        <taxon>rosids</taxon>
        <taxon>fabids</taxon>
        <taxon>Fabales</taxon>
        <taxon>Fabaceae</taxon>
        <taxon>Papilionoideae</taxon>
        <taxon>50 kb inversion clade</taxon>
        <taxon>NPAAA clade</taxon>
        <taxon>Hologalegina</taxon>
        <taxon>IRL clade</taxon>
        <taxon>Trifolieae</taxon>
        <taxon>Trifolium</taxon>
    </lineage>
</organism>
<sequence>YKCNVDAAFHKEQNRSSFGWCLRDDEGRFVKAETAWMMGNCSIVEGESIALLEALKALEQRGTSHVIF</sequence>
<feature type="domain" description="RNase H type-1" evidence="1">
    <location>
        <begin position="4"/>
        <end position="68"/>
    </location>
</feature>
<dbReference type="Gene3D" id="3.30.420.10">
    <property type="entry name" value="Ribonuclease H-like superfamily/Ribonuclease H"/>
    <property type="match status" value="1"/>
</dbReference>
<proteinExistence type="predicted"/>
<accession>A0A392NXK7</accession>
<dbReference type="AlphaFoldDB" id="A0A392NXK7"/>
<dbReference type="SUPFAM" id="SSF53098">
    <property type="entry name" value="Ribonuclease H-like"/>
    <property type="match status" value="1"/>
</dbReference>
<name>A0A392NXK7_9FABA</name>
<feature type="non-terminal residue" evidence="2">
    <location>
        <position position="1"/>
    </location>
</feature>
<dbReference type="PANTHER" id="PTHR47074">
    <property type="entry name" value="BNAC02G40300D PROTEIN"/>
    <property type="match status" value="1"/>
</dbReference>
<dbReference type="CDD" id="cd06222">
    <property type="entry name" value="RNase_H_like"/>
    <property type="match status" value="1"/>
</dbReference>
<dbReference type="Proteomes" id="UP000265520">
    <property type="component" value="Unassembled WGS sequence"/>
</dbReference>
<dbReference type="GO" id="GO:0004523">
    <property type="term" value="F:RNA-DNA hybrid ribonuclease activity"/>
    <property type="evidence" value="ECO:0007669"/>
    <property type="project" value="InterPro"/>
</dbReference>